<reference evidence="1 2" key="1">
    <citation type="submission" date="2018-06" db="EMBL/GenBank/DDBJ databases">
        <authorList>
            <consortium name="Pathogen Informatics"/>
            <person name="Doyle S."/>
        </authorList>
    </citation>
    <scope>NUCLEOTIDE SEQUENCE [LARGE SCALE GENOMIC DNA]</scope>
    <source>
        <strain evidence="1 2">NCTC13093</strain>
    </source>
</reference>
<evidence type="ECO:0000313" key="1">
    <source>
        <dbReference type="EMBL" id="SPT70664.1"/>
    </source>
</evidence>
<accession>A0A2X0V874</accession>
<dbReference type="Proteomes" id="UP000250086">
    <property type="component" value="Unassembled WGS sequence"/>
</dbReference>
<evidence type="ECO:0000313" key="2">
    <source>
        <dbReference type="Proteomes" id="UP000250086"/>
    </source>
</evidence>
<gene>
    <name evidence="1" type="ORF">NCTC13093_02082</name>
</gene>
<name>A0A2X0V874_9GAMM</name>
<dbReference type="InterPro" id="IPR036390">
    <property type="entry name" value="WH_DNA-bd_sf"/>
</dbReference>
<dbReference type="AlphaFoldDB" id="A0A2X0V874"/>
<dbReference type="SUPFAM" id="SSF46785">
    <property type="entry name" value="Winged helix' DNA-binding domain"/>
    <property type="match status" value="1"/>
</dbReference>
<dbReference type="EMBL" id="UAPV01000001">
    <property type="protein sequence ID" value="SPT70664.1"/>
    <property type="molecule type" value="Genomic_DNA"/>
</dbReference>
<keyword evidence="2" id="KW-1185">Reference proteome</keyword>
<organism evidence="1 2">
    <name type="scientific">Anaerobiospirillum thomasii</name>
    <dbReference type="NCBI Taxonomy" id="179995"/>
    <lineage>
        <taxon>Bacteria</taxon>
        <taxon>Pseudomonadati</taxon>
        <taxon>Pseudomonadota</taxon>
        <taxon>Gammaproteobacteria</taxon>
        <taxon>Aeromonadales</taxon>
        <taxon>Succinivibrionaceae</taxon>
        <taxon>Anaerobiospirillum</taxon>
    </lineage>
</organism>
<dbReference type="InterPro" id="IPR036388">
    <property type="entry name" value="WH-like_DNA-bd_sf"/>
</dbReference>
<sequence length="100" mass="11200">MKAYAATKLEPKIEVTSNAFKITLPNINVAQVADNVIKGCRSNEEKILDLIAQNGYVVRTDVDQLLDVSQTTSSRILKRMVINKLIYQDGSGRNTKYKKV</sequence>
<dbReference type="RefSeq" id="WP_220087018.1">
    <property type="nucleotide sequence ID" value="NZ_UAPV01000001.1"/>
</dbReference>
<dbReference type="Gene3D" id="1.10.10.10">
    <property type="entry name" value="Winged helix-like DNA-binding domain superfamily/Winged helix DNA-binding domain"/>
    <property type="match status" value="1"/>
</dbReference>
<protein>
    <submittedName>
        <fullName evidence="1">Uncharacterized protein</fullName>
    </submittedName>
</protein>
<proteinExistence type="predicted"/>